<dbReference type="PROSITE" id="PS50928">
    <property type="entry name" value="ABC_TM1"/>
    <property type="match status" value="1"/>
</dbReference>
<dbReference type="InterPro" id="IPR000515">
    <property type="entry name" value="MetI-like"/>
</dbReference>
<dbReference type="InterPro" id="IPR043429">
    <property type="entry name" value="ArtM/GltK/GlnP/TcyL/YhdX-like"/>
</dbReference>
<evidence type="ECO:0000256" key="9">
    <source>
        <dbReference type="RuleBase" id="RU363032"/>
    </source>
</evidence>
<evidence type="ECO:0000256" key="1">
    <source>
        <dbReference type="ARBA" id="ARBA00004429"/>
    </source>
</evidence>
<feature type="transmembrane region" description="Helical" evidence="9">
    <location>
        <begin position="240"/>
        <end position="260"/>
    </location>
</feature>
<dbReference type="Pfam" id="PF00528">
    <property type="entry name" value="BPD_transp_1"/>
    <property type="match status" value="1"/>
</dbReference>
<keyword evidence="5 9" id="KW-0812">Transmembrane</keyword>
<dbReference type="InterPro" id="IPR010065">
    <property type="entry name" value="AA_ABC_transptr_permease_3TM"/>
</dbReference>
<reference evidence="12 13" key="1">
    <citation type="submission" date="2018-05" db="EMBL/GenBank/DDBJ databases">
        <title>Genomic Encyclopedia of Type Strains, Phase IV (KMG-IV): sequencing the most valuable type-strain genomes for metagenomic binning, comparative biology and taxonomic classification.</title>
        <authorList>
            <person name="Goeker M."/>
        </authorList>
    </citation>
    <scope>NUCLEOTIDE SEQUENCE [LARGE SCALE GENOMIC DNA]</scope>
    <source>
        <strain evidence="12 13">DSM 6462</strain>
    </source>
</reference>
<evidence type="ECO:0000256" key="7">
    <source>
        <dbReference type="ARBA" id="ARBA00022989"/>
    </source>
</evidence>
<dbReference type="Proteomes" id="UP000248021">
    <property type="component" value="Unassembled WGS sequence"/>
</dbReference>
<protein>
    <submittedName>
        <fullName evidence="12">His/Glu/Gln/Arg/opine family amino acid ABC transporter permease subunit</fullName>
    </submittedName>
</protein>
<organism evidence="12 13">
    <name type="scientific">Chelatococcus asaccharovorans</name>
    <dbReference type="NCBI Taxonomy" id="28210"/>
    <lineage>
        <taxon>Bacteria</taxon>
        <taxon>Pseudomonadati</taxon>
        <taxon>Pseudomonadota</taxon>
        <taxon>Alphaproteobacteria</taxon>
        <taxon>Hyphomicrobiales</taxon>
        <taxon>Chelatococcaceae</taxon>
        <taxon>Chelatococcus</taxon>
    </lineage>
</organism>
<keyword evidence="3 9" id="KW-0813">Transport</keyword>
<evidence type="ECO:0000313" key="12">
    <source>
        <dbReference type="EMBL" id="PXW64426.1"/>
    </source>
</evidence>
<evidence type="ECO:0000256" key="4">
    <source>
        <dbReference type="ARBA" id="ARBA00022475"/>
    </source>
</evidence>
<dbReference type="NCBIfam" id="TIGR01726">
    <property type="entry name" value="HEQRo_perm_3TM"/>
    <property type="match status" value="1"/>
</dbReference>
<feature type="domain" description="ABC transmembrane type-1" evidence="11">
    <location>
        <begin position="110"/>
        <end position="299"/>
    </location>
</feature>
<feature type="region of interest" description="Disordered" evidence="10">
    <location>
        <begin position="1"/>
        <end position="25"/>
    </location>
</feature>
<dbReference type="AlphaFoldDB" id="A0A2V3UH08"/>
<dbReference type="CDD" id="cd06261">
    <property type="entry name" value="TM_PBP2"/>
    <property type="match status" value="1"/>
</dbReference>
<keyword evidence="13" id="KW-1185">Reference proteome</keyword>
<name>A0A2V3UH08_9HYPH</name>
<evidence type="ECO:0000313" key="13">
    <source>
        <dbReference type="Proteomes" id="UP000248021"/>
    </source>
</evidence>
<comment type="subcellular location">
    <subcellularLocation>
        <location evidence="1">Cell inner membrane</location>
        <topology evidence="1">Multi-pass membrane protein</topology>
    </subcellularLocation>
    <subcellularLocation>
        <location evidence="9">Cell membrane</location>
        <topology evidence="9">Multi-pass membrane protein</topology>
    </subcellularLocation>
</comment>
<dbReference type="PANTHER" id="PTHR30614:SF0">
    <property type="entry name" value="L-CYSTINE TRANSPORT SYSTEM PERMEASE PROTEIN TCYL"/>
    <property type="match status" value="1"/>
</dbReference>
<feature type="transmembrane region" description="Helical" evidence="9">
    <location>
        <begin position="106"/>
        <end position="134"/>
    </location>
</feature>
<comment type="caution">
    <text evidence="12">The sequence shown here is derived from an EMBL/GenBank/DDBJ whole genome shotgun (WGS) entry which is preliminary data.</text>
</comment>
<dbReference type="GO" id="GO:0022857">
    <property type="term" value="F:transmembrane transporter activity"/>
    <property type="evidence" value="ECO:0007669"/>
    <property type="project" value="InterPro"/>
</dbReference>
<gene>
    <name evidence="12" type="ORF">C7450_101181</name>
</gene>
<dbReference type="InterPro" id="IPR035906">
    <property type="entry name" value="MetI-like_sf"/>
</dbReference>
<evidence type="ECO:0000259" key="11">
    <source>
        <dbReference type="PROSITE" id="PS50928"/>
    </source>
</evidence>
<evidence type="ECO:0000256" key="2">
    <source>
        <dbReference type="ARBA" id="ARBA00010072"/>
    </source>
</evidence>
<feature type="transmembrane region" description="Helical" evidence="9">
    <location>
        <begin position="280"/>
        <end position="302"/>
    </location>
</feature>
<evidence type="ECO:0000256" key="5">
    <source>
        <dbReference type="ARBA" id="ARBA00022692"/>
    </source>
</evidence>
<keyword evidence="4" id="KW-1003">Cell membrane</keyword>
<feature type="transmembrane region" description="Helical" evidence="9">
    <location>
        <begin position="65"/>
        <end position="86"/>
    </location>
</feature>
<dbReference type="Gene3D" id="1.10.3720.10">
    <property type="entry name" value="MetI-like"/>
    <property type="match status" value="1"/>
</dbReference>
<dbReference type="SUPFAM" id="SSF161098">
    <property type="entry name" value="MetI-like"/>
    <property type="match status" value="1"/>
</dbReference>
<proteinExistence type="inferred from homology"/>
<accession>A0A2V3UH08</accession>
<keyword evidence="7 9" id="KW-1133">Transmembrane helix</keyword>
<dbReference type="GO" id="GO:0006865">
    <property type="term" value="P:amino acid transport"/>
    <property type="evidence" value="ECO:0007669"/>
    <property type="project" value="UniProtKB-KW"/>
</dbReference>
<evidence type="ECO:0000256" key="10">
    <source>
        <dbReference type="SAM" id="MobiDB-lite"/>
    </source>
</evidence>
<keyword evidence="6" id="KW-0029">Amino-acid transport</keyword>
<sequence>MVGDVDTTGLARTGRDAPGRPRSAAASAPLLRIARRGASILDDQGGAQEARMETPMTEEPRGGGMGGTIVSLAVVVLLGLVLWRVVDWSIVRSLDFSVLWRYRYALLSGLGMTFLIASISAIVGLSMGIVLAVVSQTRIAPVRWTIVAYVEVWRNTPLLVQVIWIHFALPLVTGHSTTALQSGLLAISLQASAYFTEIVRAGIEGIPRGQWDAAYALGLSSWTRWTRVILPPAIRTMVPALTNLAISFFKATAILSVIQVNELMTVTARLSNHSFKQIELITFAAAAYLLFGNILNFGAALLERRFARADG</sequence>
<dbReference type="PANTHER" id="PTHR30614">
    <property type="entry name" value="MEMBRANE COMPONENT OF AMINO ACID ABC TRANSPORTER"/>
    <property type="match status" value="1"/>
</dbReference>
<dbReference type="OrthoDB" id="7190458at2"/>
<keyword evidence="8 9" id="KW-0472">Membrane</keyword>
<dbReference type="GO" id="GO:0043190">
    <property type="term" value="C:ATP-binding cassette (ABC) transporter complex"/>
    <property type="evidence" value="ECO:0007669"/>
    <property type="project" value="InterPro"/>
</dbReference>
<evidence type="ECO:0000256" key="8">
    <source>
        <dbReference type="ARBA" id="ARBA00023136"/>
    </source>
</evidence>
<evidence type="ECO:0000256" key="3">
    <source>
        <dbReference type="ARBA" id="ARBA00022448"/>
    </source>
</evidence>
<evidence type="ECO:0000256" key="6">
    <source>
        <dbReference type="ARBA" id="ARBA00022970"/>
    </source>
</evidence>
<dbReference type="EMBL" id="QJJK01000001">
    <property type="protein sequence ID" value="PXW64426.1"/>
    <property type="molecule type" value="Genomic_DNA"/>
</dbReference>
<comment type="similarity">
    <text evidence="2">Belongs to the binding-protein-dependent transport system permease family. HisMQ subfamily.</text>
</comment>